<dbReference type="Pfam" id="PF07291">
    <property type="entry name" value="MauE"/>
    <property type="match status" value="1"/>
</dbReference>
<proteinExistence type="predicted"/>
<protein>
    <recommendedName>
        <fullName evidence="7">Methylamine utilisation protein MauE domain-containing protein</fullName>
    </recommendedName>
</protein>
<feature type="domain" description="Methylamine utilisation protein MauE" evidence="7">
    <location>
        <begin position="4"/>
        <end position="133"/>
    </location>
</feature>
<comment type="subcellular location">
    <subcellularLocation>
        <location evidence="1">Membrane</location>
        <topology evidence="1">Multi-pass membrane protein</topology>
    </subcellularLocation>
</comment>
<evidence type="ECO:0000256" key="1">
    <source>
        <dbReference type="ARBA" id="ARBA00004141"/>
    </source>
</evidence>
<evidence type="ECO:0000256" key="3">
    <source>
        <dbReference type="ARBA" id="ARBA00022989"/>
    </source>
</evidence>
<feature type="transmembrane region" description="Helical" evidence="6">
    <location>
        <begin position="75"/>
        <end position="96"/>
    </location>
</feature>
<dbReference type="Proteomes" id="UP000542813">
    <property type="component" value="Unassembled WGS sequence"/>
</dbReference>
<dbReference type="GO" id="GO:0030416">
    <property type="term" value="P:methylamine metabolic process"/>
    <property type="evidence" value="ECO:0007669"/>
    <property type="project" value="InterPro"/>
</dbReference>
<evidence type="ECO:0000259" key="7">
    <source>
        <dbReference type="Pfam" id="PF07291"/>
    </source>
</evidence>
<sequence>MIGYVAELARWALALVFAAAVIGKLVWPDGLAGLGTTLRVGLHVPARLARPAAVALVSAEGVVAVLIAVPGLTTAGLLGAGLLSTGLTAGAVVLARRTEALPCRCFGAGSATVTWSTVLRNAGLTALAAAALALAGPADGRGAGTTVSLAALMTAAAALLTGRRMALRAPRRGHDAHHDTHGHGHDGATVTPPPSGPEAGTLAPAVPGTTGGVQLVAFASATCQGCRTGLPRLVAYARLLGGRDRVAVAIVGDAVAGADIEAAVAGVARVVGGERAEALATAYGVTMFPTYVLVGADGLVEAAAVSVDELPRPVR</sequence>
<feature type="transmembrane region" description="Helical" evidence="6">
    <location>
        <begin position="117"/>
        <end position="136"/>
    </location>
</feature>
<keyword evidence="3 6" id="KW-1133">Transmembrane helix</keyword>
<keyword evidence="9" id="KW-1185">Reference proteome</keyword>
<dbReference type="InterPro" id="IPR009908">
    <property type="entry name" value="Methylamine_util_MauE"/>
</dbReference>
<feature type="transmembrane region" description="Helical" evidence="6">
    <location>
        <begin position="142"/>
        <end position="162"/>
    </location>
</feature>
<evidence type="ECO:0000313" key="9">
    <source>
        <dbReference type="Proteomes" id="UP000542813"/>
    </source>
</evidence>
<feature type="region of interest" description="Disordered" evidence="5">
    <location>
        <begin position="169"/>
        <end position="204"/>
    </location>
</feature>
<evidence type="ECO:0000256" key="6">
    <source>
        <dbReference type="SAM" id="Phobius"/>
    </source>
</evidence>
<evidence type="ECO:0000256" key="4">
    <source>
        <dbReference type="ARBA" id="ARBA00023136"/>
    </source>
</evidence>
<dbReference type="AlphaFoldDB" id="A0A7W9LNS1"/>
<dbReference type="SUPFAM" id="SSF52833">
    <property type="entry name" value="Thioredoxin-like"/>
    <property type="match status" value="1"/>
</dbReference>
<gene>
    <name evidence="8" type="ORF">HD601_005146</name>
</gene>
<reference evidence="8 9" key="1">
    <citation type="submission" date="2020-08" db="EMBL/GenBank/DDBJ databases">
        <title>Sequencing the genomes of 1000 actinobacteria strains.</title>
        <authorList>
            <person name="Klenk H.-P."/>
        </authorList>
    </citation>
    <scope>NUCLEOTIDE SEQUENCE [LARGE SCALE GENOMIC DNA]</scope>
    <source>
        <strain evidence="8 9">DSM 102122</strain>
    </source>
</reference>
<feature type="compositionally biased region" description="Basic and acidic residues" evidence="5">
    <location>
        <begin position="172"/>
        <end position="186"/>
    </location>
</feature>
<comment type="caution">
    <text evidence="8">The sequence shown here is derived from an EMBL/GenBank/DDBJ whole genome shotgun (WGS) entry which is preliminary data.</text>
</comment>
<organism evidence="8 9">
    <name type="scientific">Jiangella mangrovi</name>
    <dbReference type="NCBI Taxonomy" id="1524084"/>
    <lineage>
        <taxon>Bacteria</taxon>
        <taxon>Bacillati</taxon>
        <taxon>Actinomycetota</taxon>
        <taxon>Actinomycetes</taxon>
        <taxon>Jiangellales</taxon>
        <taxon>Jiangellaceae</taxon>
        <taxon>Jiangella</taxon>
    </lineage>
</organism>
<keyword evidence="4 6" id="KW-0472">Membrane</keyword>
<dbReference type="Gene3D" id="3.40.30.10">
    <property type="entry name" value="Glutaredoxin"/>
    <property type="match status" value="1"/>
</dbReference>
<evidence type="ECO:0000256" key="2">
    <source>
        <dbReference type="ARBA" id="ARBA00022692"/>
    </source>
</evidence>
<evidence type="ECO:0000313" key="8">
    <source>
        <dbReference type="EMBL" id="MBB5790571.1"/>
    </source>
</evidence>
<dbReference type="GO" id="GO:0016020">
    <property type="term" value="C:membrane"/>
    <property type="evidence" value="ECO:0007669"/>
    <property type="project" value="UniProtKB-SubCell"/>
</dbReference>
<accession>A0A7W9LNS1</accession>
<keyword evidence="2 6" id="KW-0812">Transmembrane</keyword>
<name>A0A7W9LNS1_9ACTN</name>
<dbReference type="EMBL" id="JACHMM010000001">
    <property type="protein sequence ID" value="MBB5790571.1"/>
    <property type="molecule type" value="Genomic_DNA"/>
</dbReference>
<dbReference type="RefSeq" id="WP_184826728.1">
    <property type="nucleotide sequence ID" value="NZ_JACHMM010000001.1"/>
</dbReference>
<evidence type="ECO:0000256" key="5">
    <source>
        <dbReference type="SAM" id="MobiDB-lite"/>
    </source>
</evidence>
<dbReference type="InterPro" id="IPR036249">
    <property type="entry name" value="Thioredoxin-like_sf"/>
</dbReference>
<feature type="transmembrane region" description="Helical" evidence="6">
    <location>
        <begin position="6"/>
        <end position="27"/>
    </location>
</feature>